<sequence length="49" mass="5698">KERYAKRRAQHGNEDERNEKRGFHDIRTVRAGGERGLSEPRKLSHRVGG</sequence>
<gene>
    <name evidence="2" type="ORF">L914_03307</name>
</gene>
<feature type="compositionally biased region" description="Basic and acidic residues" evidence="1">
    <location>
        <begin position="11"/>
        <end position="42"/>
    </location>
</feature>
<evidence type="ECO:0000256" key="1">
    <source>
        <dbReference type="SAM" id="MobiDB-lite"/>
    </source>
</evidence>
<feature type="non-terminal residue" evidence="2">
    <location>
        <position position="1"/>
    </location>
</feature>
<accession>W2NWT3</accession>
<dbReference type="EMBL" id="KI691426">
    <property type="protein sequence ID" value="ETM53202.1"/>
    <property type="molecule type" value="Genomic_DNA"/>
</dbReference>
<feature type="region of interest" description="Disordered" evidence="1">
    <location>
        <begin position="1"/>
        <end position="49"/>
    </location>
</feature>
<organism evidence="2">
    <name type="scientific">Phytophthora nicotianae</name>
    <name type="common">Potato buckeye rot agent</name>
    <name type="synonym">Phytophthora parasitica</name>
    <dbReference type="NCBI Taxonomy" id="4792"/>
    <lineage>
        <taxon>Eukaryota</taxon>
        <taxon>Sar</taxon>
        <taxon>Stramenopiles</taxon>
        <taxon>Oomycota</taxon>
        <taxon>Peronosporomycetes</taxon>
        <taxon>Peronosporales</taxon>
        <taxon>Peronosporaceae</taxon>
        <taxon>Phytophthora</taxon>
    </lineage>
</organism>
<feature type="compositionally biased region" description="Basic residues" evidence="1">
    <location>
        <begin position="1"/>
        <end position="10"/>
    </location>
</feature>
<name>W2NWT3_PHYNI</name>
<protein>
    <submittedName>
        <fullName evidence="2">Uncharacterized protein</fullName>
    </submittedName>
</protein>
<proteinExistence type="predicted"/>
<evidence type="ECO:0000313" key="2">
    <source>
        <dbReference type="EMBL" id="ETM53202.1"/>
    </source>
</evidence>
<dbReference type="Proteomes" id="UP000054532">
    <property type="component" value="Unassembled WGS sequence"/>
</dbReference>
<reference evidence="2" key="1">
    <citation type="submission" date="2013-11" db="EMBL/GenBank/DDBJ databases">
        <title>The Genome Sequence of Phytophthora parasitica IAC_01/95.</title>
        <authorList>
            <consortium name="The Broad Institute Genomics Platform"/>
            <person name="Russ C."/>
            <person name="Tyler B."/>
            <person name="Panabieres F."/>
            <person name="Shan W."/>
            <person name="Tripathy S."/>
            <person name="Grunwald N."/>
            <person name="Machado M."/>
            <person name="Johnson C.S."/>
            <person name="Arredondo F."/>
            <person name="Hong C."/>
            <person name="Coffey M."/>
            <person name="Young S.K."/>
            <person name="Zeng Q."/>
            <person name="Gargeya S."/>
            <person name="Fitzgerald M."/>
            <person name="Abouelleil A."/>
            <person name="Alvarado L."/>
            <person name="Chapman S.B."/>
            <person name="Gainer-Dewar J."/>
            <person name="Goldberg J."/>
            <person name="Griggs A."/>
            <person name="Gujja S."/>
            <person name="Hansen M."/>
            <person name="Howarth C."/>
            <person name="Imamovic A."/>
            <person name="Ireland A."/>
            <person name="Larimer J."/>
            <person name="McCowan C."/>
            <person name="Murphy C."/>
            <person name="Pearson M."/>
            <person name="Poon T.W."/>
            <person name="Priest M."/>
            <person name="Roberts A."/>
            <person name="Saif S."/>
            <person name="Shea T."/>
            <person name="Sykes S."/>
            <person name="Wortman J."/>
            <person name="Nusbaum C."/>
            <person name="Birren B."/>
        </authorList>
    </citation>
    <scope>NUCLEOTIDE SEQUENCE [LARGE SCALE GENOMIC DNA]</scope>
    <source>
        <strain evidence="2">IAC_01/95</strain>
    </source>
</reference>
<dbReference type="AlphaFoldDB" id="W2NWT3"/>